<organism evidence="2 3">
    <name type="scientific">Hymenobacter glaciei</name>
    <dbReference type="NCBI Taxonomy" id="877209"/>
    <lineage>
        <taxon>Bacteria</taxon>
        <taxon>Pseudomonadati</taxon>
        <taxon>Bacteroidota</taxon>
        <taxon>Cytophagia</taxon>
        <taxon>Cytophagales</taxon>
        <taxon>Hymenobacteraceae</taxon>
        <taxon>Hymenobacter</taxon>
    </lineage>
</organism>
<accession>A0ABP7U112</accession>
<proteinExistence type="predicted"/>
<evidence type="ECO:0000256" key="1">
    <source>
        <dbReference type="SAM" id="MobiDB-lite"/>
    </source>
</evidence>
<name>A0ABP7U112_9BACT</name>
<dbReference type="Proteomes" id="UP001501469">
    <property type="component" value="Unassembled WGS sequence"/>
</dbReference>
<comment type="caution">
    <text evidence="2">The sequence shown here is derived from an EMBL/GenBank/DDBJ whole genome shotgun (WGS) entry which is preliminary data.</text>
</comment>
<reference evidence="3" key="1">
    <citation type="journal article" date="2019" name="Int. J. Syst. Evol. Microbiol.">
        <title>The Global Catalogue of Microorganisms (GCM) 10K type strain sequencing project: providing services to taxonomists for standard genome sequencing and annotation.</title>
        <authorList>
            <consortium name="The Broad Institute Genomics Platform"/>
            <consortium name="The Broad Institute Genome Sequencing Center for Infectious Disease"/>
            <person name="Wu L."/>
            <person name="Ma J."/>
        </authorList>
    </citation>
    <scope>NUCLEOTIDE SEQUENCE [LARGE SCALE GENOMIC DNA]</scope>
    <source>
        <strain evidence="3">JCM 17225</strain>
    </source>
</reference>
<evidence type="ECO:0000313" key="2">
    <source>
        <dbReference type="EMBL" id="GAA4034132.1"/>
    </source>
</evidence>
<dbReference type="EMBL" id="BAABDK010000016">
    <property type="protein sequence ID" value="GAA4034132.1"/>
    <property type="molecule type" value="Genomic_DNA"/>
</dbReference>
<keyword evidence="3" id="KW-1185">Reference proteome</keyword>
<evidence type="ECO:0000313" key="3">
    <source>
        <dbReference type="Proteomes" id="UP001501469"/>
    </source>
</evidence>
<protein>
    <recommendedName>
        <fullName evidence="4">Imelysin-like domain-containing protein</fullName>
    </recommendedName>
</protein>
<evidence type="ECO:0008006" key="4">
    <source>
        <dbReference type="Google" id="ProtNLM"/>
    </source>
</evidence>
<feature type="region of interest" description="Disordered" evidence="1">
    <location>
        <begin position="156"/>
        <end position="175"/>
    </location>
</feature>
<gene>
    <name evidence="2" type="ORF">GCM10022409_18070</name>
</gene>
<sequence length="175" mass="18685">MRLTGNGAGNTLPFFVMQNLFSTAIPEAALKKALGYFQQGAAELRPYLHALTPDERSAMLKMGAKTVDFVRKTYDYASANPSFVPIFVDVEEFARDAAAVQGLAPVQQLLDGLALDTESTLMLAGSDAYAAALALYNNIKFLAKNQHPGAQAAYDDLSQQFPGNGGGRPPKALKG</sequence>